<dbReference type="PANTHER" id="PTHR43547:SF2">
    <property type="entry name" value="HYBRID SIGNAL TRANSDUCTION HISTIDINE KINASE C"/>
    <property type="match status" value="1"/>
</dbReference>
<gene>
    <name evidence="3" type="ORF">S03H2_18346</name>
</gene>
<comment type="caution">
    <text evidence="3">The sequence shown here is derived from an EMBL/GenBank/DDBJ whole genome shotgun (WGS) entry which is preliminary data.</text>
</comment>
<reference evidence="3" key="1">
    <citation type="journal article" date="2014" name="Front. Microbiol.">
        <title>High frequency of phylogenetically diverse reductive dehalogenase-homologous genes in deep subseafloor sedimentary metagenomes.</title>
        <authorList>
            <person name="Kawai M."/>
            <person name="Futagami T."/>
            <person name="Toyoda A."/>
            <person name="Takaki Y."/>
            <person name="Nishi S."/>
            <person name="Hori S."/>
            <person name="Arai W."/>
            <person name="Tsubouchi T."/>
            <person name="Morono Y."/>
            <person name="Uchiyama I."/>
            <person name="Ito T."/>
            <person name="Fujiyama A."/>
            <person name="Inagaki F."/>
            <person name="Takami H."/>
        </authorList>
    </citation>
    <scope>NUCLEOTIDE SEQUENCE</scope>
    <source>
        <strain evidence="3">Expedition CK06-06</strain>
    </source>
</reference>
<evidence type="ECO:0000256" key="1">
    <source>
        <dbReference type="ARBA" id="ARBA00022553"/>
    </source>
</evidence>
<keyword evidence="1" id="KW-0597">Phosphoprotein</keyword>
<dbReference type="InterPro" id="IPR004358">
    <property type="entry name" value="Sig_transdc_His_kin-like_C"/>
</dbReference>
<proteinExistence type="predicted"/>
<dbReference type="InterPro" id="IPR003594">
    <property type="entry name" value="HATPase_dom"/>
</dbReference>
<feature type="domain" description="Histidine kinase" evidence="2">
    <location>
        <begin position="1"/>
        <end position="79"/>
    </location>
</feature>
<dbReference type="InterPro" id="IPR036890">
    <property type="entry name" value="HATPase_C_sf"/>
</dbReference>
<dbReference type="PRINTS" id="PR00344">
    <property type="entry name" value="BCTRLSENSOR"/>
</dbReference>
<dbReference type="Gene3D" id="3.30.565.10">
    <property type="entry name" value="Histidine kinase-like ATPase, C-terminal domain"/>
    <property type="match status" value="1"/>
</dbReference>
<dbReference type="PANTHER" id="PTHR43547">
    <property type="entry name" value="TWO-COMPONENT HISTIDINE KINASE"/>
    <property type="match status" value="1"/>
</dbReference>
<dbReference type="PROSITE" id="PS50109">
    <property type="entry name" value="HIS_KIN"/>
    <property type="match status" value="1"/>
</dbReference>
<dbReference type="EMBL" id="BARU01009514">
    <property type="protein sequence ID" value="GAH38033.1"/>
    <property type="molecule type" value="Genomic_DNA"/>
</dbReference>
<dbReference type="Pfam" id="PF02518">
    <property type="entry name" value="HATPase_c"/>
    <property type="match status" value="1"/>
</dbReference>
<dbReference type="GO" id="GO:0000155">
    <property type="term" value="F:phosphorelay sensor kinase activity"/>
    <property type="evidence" value="ECO:0007669"/>
    <property type="project" value="TreeGrafter"/>
</dbReference>
<evidence type="ECO:0000313" key="3">
    <source>
        <dbReference type="EMBL" id="GAH38033.1"/>
    </source>
</evidence>
<feature type="non-terminal residue" evidence="3">
    <location>
        <position position="1"/>
    </location>
</feature>
<organism evidence="3">
    <name type="scientific">marine sediment metagenome</name>
    <dbReference type="NCBI Taxonomy" id="412755"/>
    <lineage>
        <taxon>unclassified sequences</taxon>
        <taxon>metagenomes</taxon>
        <taxon>ecological metagenomes</taxon>
    </lineage>
</organism>
<name>X1GYF8_9ZZZZ</name>
<protein>
    <recommendedName>
        <fullName evidence="2">Histidine kinase domain-containing protein</fullName>
    </recommendedName>
</protein>
<dbReference type="SUPFAM" id="SSF55874">
    <property type="entry name" value="ATPase domain of HSP90 chaperone/DNA topoisomerase II/histidine kinase"/>
    <property type="match status" value="1"/>
</dbReference>
<sequence>TVEEMNNTVFLKVIDNGIGVTDDLKKKIFLKNFQGNKGGTSGMGLYLAKLTLAKFGGTISVEDNMPSGAVFIIKLEKIEYK</sequence>
<accession>X1GYF8</accession>
<dbReference type="AlphaFoldDB" id="X1GYF8"/>
<evidence type="ECO:0000259" key="2">
    <source>
        <dbReference type="PROSITE" id="PS50109"/>
    </source>
</evidence>
<dbReference type="InterPro" id="IPR005467">
    <property type="entry name" value="His_kinase_dom"/>
</dbReference>